<dbReference type="EMBL" id="VFON01000001">
    <property type="protein sequence ID" value="TQL44550.1"/>
    <property type="molecule type" value="Genomic_DNA"/>
</dbReference>
<evidence type="ECO:0000256" key="3">
    <source>
        <dbReference type="ARBA" id="ARBA00022692"/>
    </source>
</evidence>
<evidence type="ECO:0000256" key="4">
    <source>
        <dbReference type="ARBA" id="ARBA00022989"/>
    </source>
</evidence>
<reference evidence="8 9" key="1">
    <citation type="submission" date="2019-06" db="EMBL/GenBank/DDBJ databases">
        <title>Sequencing the genomes of 1000 actinobacteria strains.</title>
        <authorList>
            <person name="Klenk H.-P."/>
        </authorList>
    </citation>
    <scope>NUCLEOTIDE SEQUENCE [LARGE SCALE GENOMIC DNA]</scope>
    <source>
        <strain evidence="8 9">DSM 8803</strain>
    </source>
</reference>
<feature type="transmembrane region" description="Helical" evidence="6">
    <location>
        <begin position="107"/>
        <end position="128"/>
    </location>
</feature>
<evidence type="ECO:0000256" key="1">
    <source>
        <dbReference type="ARBA" id="ARBA00004651"/>
    </source>
</evidence>
<keyword evidence="2" id="KW-1003">Cell membrane</keyword>
<accession>A0A542Y8Y3</accession>
<evidence type="ECO:0000256" key="5">
    <source>
        <dbReference type="ARBA" id="ARBA00023136"/>
    </source>
</evidence>
<dbReference type="PANTHER" id="PTHR35007">
    <property type="entry name" value="INTEGRAL MEMBRANE PROTEIN-RELATED"/>
    <property type="match status" value="1"/>
</dbReference>
<evidence type="ECO:0000256" key="6">
    <source>
        <dbReference type="SAM" id="Phobius"/>
    </source>
</evidence>
<keyword evidence="5 6" id="KW-0472">Membrane</keyword>
<dbReference type="Proteomes" id="UP000319094">
    <property type="component" value="Unassembled WGS sequence"/>
</dbReference>
<dbReference type="PANTHER" id="PTHR35007:SF4">
    <property type="entry name" value="CONSERVED TRANSMEMBRANE PROTEIN-RELATED"/>
    <property type="match status" value="1"/>
</dbReference>
<feature type="transmembrane region" description="Helical" evidence="6">
    <location>
        <begin position="262"/>
        <end position="287"/>
    </location>
</feature>
<evidence type="ECO:0000313" key="9">
    <source>
        <dbReference type="Proteomes" id="UP000319094"/>
    </source>
</evidence>
<protein>
    <submittedName>
        <fullName evidence="8">Type II secretion system (T2SS) protein F</fullName>
    </submittedName>
</protein>
<evidence type="ECO:0000313" key="8">
    <source>
        <dbReference type="EMBL" id="TQL44550.1"/>
    </source>
</evidence>
<comment type="caution">
    <text evidence="8">The sequence shown here is derived from an EMBL/GenBank/DDBJ whole genome shotgun (WGS) entry which is preliminary data.</text>
</comment>
<dbReference type="GO" id="GO:0005886">
    <property type="term" value="C:plasma membrane"/>
    <property type="evidence" value="ECO:0007669"/>
    <property type="project" value="UniProtKB-SubCell"/>
</dbReference>
<dbReference type="AlphaFoldDB" id="A0A542Y8Y3"/>
<keyword evidence="9" id="KW-1185">Reference proteome</keyword>
<dbReference type="InterPro" id="IPR018076">
    <property type="entry name" value="T2SS_GspF_dom"/>
</dbReference>
<feature type="domain" description="Type II secretion system protein GspF" evidence="7">
    <location>
        <begin position="10"/>
        <end position="121"/>
    </location>
</feature>
<proteinExistence type="predicted"/>
<organism evidence="8 9">
    <name type="scientific">Leucobacter komagatae</name>
    <dbReference type="NCBI Taxonomy" id="55969"/>
    <lineage>
        <taxon>Bacteria</taxon>
        <taxon>Bacillati</taxon>
        <taxon>Actinomycetota</taxon>
        <taxon>Actinomycetes</taxon>
        <taxon>Micrococcales</taxon>
        <taxon>Microbacteriaceae</taxon>
        <taxon>Leucobacter</taxon>
    </lineage>
</organism>
<comment type="subcellular location">
    <subcellularLocation>
        <location evidence="1">Cell membrane</location>
        <topology evidence="1">Multi-pass membrane protein</topology>
    </subcellularLocation>
</comment>
<dbReference type="Pfam" id="PF00482">
    <property type="entry name" value="T2SSF"/>
    <property type="match status" value="1"/>
</dbReference>
<gene>
    <name evidence="8" type="ORF">FB468_2610</name>
</gene>
<evidence type="ECO:0000256" key="2">
    <source>
        <dbReference type="ARBA" id="ARBA00022475"/>
    </source>
</evidence>
<keyword evidence="4 6" id="KW-1133">Transmembrane helix</keyword>
<feature type="transmembrane region" description="Helical" evidence="6">
    <location>
        <begin position="134"/>
        <end position="154"/>
    </location>
</feature>
<sequence length="293" mass="30831">MPAAVAARSAALLRGGMSSAQAVRSVGEEIQRPETRDLIAEVDRGTSVGAALSRLDGPEWRVLGAAWLLAEESGAALAPALDRIAAALNSISEANRRRSVLLAGPKMTATLVGWLPLASIAVSFLLGFNPFPLFITPIGALLLVTGLVLQLIGVRWSAALTGRVEREDRVAGLECELMWVALAGGAPPGLALRRVADAVSETRAEWVTFDSLRAGRPLSRVLEVSAEAGVPASAMLLDEATQIRARGQAAIEREAERLGIRILFPLASCQLPAFIAVGVLPVVFTLLGDVLPR</sequence>
<evidence type="ECO:0000259" key="7">
    <source>
        <dbReference type="Pfam" id="PF00482"/>
    </source>
</evidence>
<name>A0A542Y8Y3_9MICO</name>
<keyword evidence="3 6" id="KW-0812">Transmembrane</keyword>